<evidence type="ECO:0000256" key="1">
    <source>
        <dbReference type="ARBA" id="ARBA00008467"/>
    </source>
</evidence>
<evidence type="ECO:0000256" key="3">
    <source>
        <dbReference type="ARBA" id="ARBA00023315"/>
    </source>
</evidence>
<keyword evidence="3" id="KW-0012">Acyltransferase</keyword>
<name>A0A238Z945_9ACTN</name>
<dbReference type="SUPFAM" id="SSF53901">
    <property type="entry name" value="Thiolase-like"/>
    <property type="match status" value="2"/>
</dbReference>
<dbReference type="Pfam" id="PF00109">
    <property type="entry name" value="ketoacyl-synt"/>
    <property type="match status" value="1"/>
</dbReference>
<dbReference type="GO" id="GO:0004315">
    <property type="term" value="F:3-oxoacyl-[acyl-carrier-protein] synthase activity"/>
    <property type="evidence" value="ECO:0007669"/>
    <property type="project" value="TreeGrafter"/>
</dbReference>
<reference evidence="6 7" key="1">
    <citation type="submission" date="2017-06" db="EMBL/GenBank/DDBJ databases">
        <authorList>
            <person name="Kim H.J."/>
            <person name="Triplett B.A."/>
        </authorList>
    </citation>
    <scope>NUCLEOTIDE SEQUENCE [LARGE SCALE GENOMIC DNA]</scope>
    <source>
        <strain evidence="6 7">CGMCC 4.1858</strain>
    </source>
</reference>
<dbReference type="RefSeq" id="WP_089221554.1">
    <property type="nucleotide sequence ID" value="NZ_FZOF01000001.1"/>
</dbReference>
<dbReference type="Proteomes" id="UP000198280">
    <property type="component" value="Unassembled WGS sequence"/>
</dbReference>
<keyword evidence="7" id="KW-1185">Reference proteome</keyword>
<evidence type="ECO:0000259" key="5">
    <source>
        <dbReference type="PROSITE" id="PS52004"/>
    </source>
</evidence>
<protein>
    <submittedName>
        <fullName evidence="6">Act minimal PKS chain-length factor (CLF/KS beta)/minimal PKS chain-length factor (CLF/KS beta)</fullName>
    </submittedName>
</protein>
<dbReference type="InterPro" id="IPR020841">
    <property type="entry name" value="PKS_Beta-ketoAc_synthase_dom"/>
</dbReference>
<evidence type="ECO:0000313" key="7">
    <source>
        <dbReference type="Proteomes" id="UP000198280"/>
    </source>
</evidence>
<evidence type="ECO:0000313" key="6">
    <source>
        <dbReference type="EMBL" id="SNR79790.1"/>
    </source>
</evidence>
<evidence type="ECO:0000256" key="4">
    <source>
        <dbReference type="RuleBase" id="RU003694"/>
    </source>
</evidence>
<dbReference type="PROSITE" id="PS52004">
    <property type="entry name" value="KS3_2"/>
    <property type="match status" value="1"/>
</dbReference>
<dbReference type="InterPro" id="IPR000794">
    <property type="entry name" value="Beta-ketoacyl_synthase"/>
</dbReference>
<dbReference type="PANTHER" id="PTHR11712:SF322">
    <property type="entry name" value="POLYKETIDE BETA-KETOACYL SYNTHASE 2-RELATED"/>
    <property type="match status" value="1"/>
</dbReference>
<dbReference type="PANTHER" id="PTHR11712">
    <property type="entry name" value="POLYKETIDE SYNTHASE-RELATED"/>
    <property type="match status" value="1"/>
</dbReference>
<accession>A0A238Z945</accession>
<dbReference type="OrthoDB" id="416758at2"/>
<dbReference type="InterPro" id="IPR014031">
    <property type="entry name" value="Ketoacyl_synth_C"/>
</dbReference>
<sequence>MTTRAVISGLGVVAPTGVGARPYWRATVAGRNGIRPIGRPDASRSPVVLAGEVTGFDAARFIDDELRAETDRWTWFALAAAEMALADAALRPADHPPFHLSVVTSSGSGGNESGQRETHALWARQPGEAGAHQSIAWFHAAGAAQISIRHGLTGGCGVVAADGAGGLDALKHAWRRLRRGGKAVIVGGTEAPLSPFALACQSTLPTVHRGTDPERAYLPFSPHASGFVPGEGGALVVLEEKAHAAERGVRGYAELLGHAATHDAHHHTAPAADGVQLARAVTTALEQAGRAPEDVDVVFADGAGDPAGDAAEAAALRRVFGDRLAQVPVTVPKAGVGRLTSGAGALDAVTAALALRTGIVPPTRGGDAGAARERYGLRLVTRWTRPERLTTAVVLARGTGGFNSAVVLGSLDADSSY</sequence>
<feature type="domain" description="Ketosynthase family 3 (KS3)" evidence="5">
    <location>
        <begin position="2"/>
        <end position="410"/>
    </location>
</feature>
<comment type="similarity">
    <text evidence="1 4">Belongs to the thiolase-like superfamily. Beta-ketoacyl-ACP synthases family.</text>
</comment>
<dbReference type="InterPro" id="IPR016039">
    <property type="entry name" value="Thiolase-like"/>
</dbReference>
<gene>
    <name evidence="6" type="ORF">SAMN05216252_10190</name>
</gene>
<proteinExistence type="inferred from homology"/>
<dbReference type="GO" id="GO:0006633">
    <property type="term" value="P:fatty acid biosynthetic process"/>
    <property type="evidence" value="ECO:0007669"/>
    <property type="project" value="TreeGrafter"/>
</dbReference>
<dbReference type="AlphaFoldDB" id="A0A238Z945"/>
<evidence type="ECO:0000256" key="2">
    <source>
        <dbReference type="ARBA" id="ARBA00022679"/>
    </source>
</evidence>
<keyword evidence="2 4" id="KW-0808">Transferase</keyword>
<dbReference type="Gene3D" id="3.40.47.10">
    <property type="match status" value="2"/>
</dbReference>
<dbReference type="EMBL" id="FZOF01000001">
    <property type="protein sequence ID" value="SNR79790.1"/>
    <property type="molecule type" value="Genomic_DNA"/>
</dbReference>
<dbReference type="Pfam" id="PF02801">
    <property type="entry name" value="Ketoacyl-synt_C"/>
    <property type="match status" value="1"/>
</dbReference>
<dbReference type="InterPro" id="IPR014030">
    <property type="entry name" value="Ketoacyl_synth_N"/>
</dbReference>
<organism evidence="6 7">
    <name type="scientific">Actinacidiphila glaucinigra</name>
    <dbReference type="NCBI Taxonomy" id="235986"/>
    <lineage>
        <taxon>Bacteria</taxon>
        <taxon>Bacillati</taxon>
        <taxon>Actinomycetota</taxon>
        <taxon>Actinomycetes</taxon>
        <taxon>Kitasatosporales</taxon>
        <taxon>Streptomycetaceae</taxon>
        <taxon>Actinacidiphila</taxon>
    </lineage>
</organism>